<dbReference type="EMBL" id="JAEILH010000038">
    <property type="protein sequence ID" value="MBI6626494.1"/>
    <property type="molecule type" value="Genomic_DNA"/>
</dbReference>
<accession>A0A8I1JG05</accession>
<evidence type="ECO:0000313" key="1">
    <source>
        <dbReference type="EMBL" id="MBI6626494.1"/>
    </source>
</evidence>
<comment type="caution">
    <text evidence="1">The sequence shown here is derived from an EMBL/GenBank/DDBJ whole genome shotgun (WGS) entry which is preliminary data.</text>
</comment>
<organism evidence="1 2">
    <name type="scientific">Pseudomonas rhodesiae</name>
    <dbReference type="NCBI Taxonomy" id="76760"/>
    <lineage>
        <taxon>Bacteria</taxon>
        <taxon>Pseudomonadati</taxon>
        <taxon>Pseudomonadota</taxon>
        <taxon>Gammaproteobacteria</taxon>
        <taxon>Pseudomonadales</taxon>
        <taxon>Pseudomonadaceae</taxon>
        <taxon>Pseudomonas</taxon>
    </lineage>
</organism>
<protein>
    <submittedName>
        <fullName evidence="1">Uncharacterized protein</fullName>
    </submittedName>
</protein>
<dbReference type="RefSeq" id="WP_198712500.1">
    <property type="nucleotide sequence ID" value="NZ_JAEILH010000038.1"/>
</dbReference>
<dbReference type="Proteomes" id="UP000645865">
    <property type="component" value="Unassembled WGS sequence"/>
</dbReference>
<dbReference type="AlphaFoldDB" id="A0A8I1JG05"/>
<evidence type="ECO:0000313" key="2">
    <source>
        <dbReference type="Proteomes" id="UP000645865"/>
    </source>
</evidence>
<reference evidence="1" key="1">
    <citation type="submission" date="2020-12" db="EMBL/GenBank/DDBJ databases">
        <title>Comparative genomic insights into the epidemiology and virulence of plant pathogenic Pseudomonads from Turkey.</title>
        <authorList>
            <person name="Dillon M."/>
            <person name="Ruiz-Bedoya T."/>
            <person name="Bendalovic-Torma C."/>
            <person name="Guttman K.M."/>
            <person name="Kwak H."/>
            <person name="Middleton M.A."/>
            <person name="Wang P.W."/>
            <person name="Horuz S."/>
            <person name="Aysan Y."/>
            <person name="Guttman D.S."/>
        </authorList>
    </citation>
    <scope>NUCLEOTIDE SEQUENCE</scope>
    <source>
        <strain evidence="1">S5_IA_3a</strain>
    </source>
</reference>
<gene>
    <name evidence="1" type="ORF">YA0853_22920</name>
</gene>
<proteinExistence type="predicted"/>
<name>A0A8I1JG05_9PSED</name>
<sequence>MYQEQYWNEMVEIRAHQNYLMLYQLSSERWDLGFRIFLALASSSAISAWAVWQQYPKVWASIIAGSQVISVLSSLMPHKSRIKPLSAASLAMTELADKAERGWFDVSEGALNDRQVNKARHDLKEQKRKIMTDKFGSMVIPVRRKRMANASAMAAEYFTSHYGV</sequence>